<dbReference type="OrthoDB" id="10662651at2759"/>
<organism evidence="2 3">
    <name type="scientific">Dibothriocephalus latus</name>
    <name type="common">Fish tapeworm</name>
    <name type="synonym">Diphyllobothrium latum</name>
    <dbReference type="NCBI Taxonomy" id="60516"/>
    <lineage>
        <taxon>Eukaryota</taxon>
        <taxon>Metazoa</taxon>
        <taxon>Spiralia</taxon>
        <taxon>Lophotrochozoa</taxon>
        <taxon>Platyhelminthes</taxon>
        <taxon>Cestoda</taxon>
        <taxon>Eucestoda</taxon>
        <taxon>Diphyllobothriidea</taxon>
        <taxon>Diphyllobothriidae</taxon>
        <taxon>Dibothriocephalus</taxon>
    </lineage>
</organism>
<name>A0A3P7KYR9_DIBLA</name>
<dbReference type="EMBL" id="UYRU01047598">
    <property type="protein sequence ID" value="VDN09694.1"/>
    <property type="molecule type" value="Genomic_DNA"/>
</dbReference>
<protein>
    <submittedName>
        <fullName evidence="2">Uncharacterized protein</fullName>
    </submittedName>
</protein>
<evidence type="ECO:0000256" key="1">
    <source>
        <dbReference type="SAM" id="MobiDB-lite"/>
    </source>
</evidence>
<feature type="compositionally biased region" description="Basic and acidic residues" evidence="1">
    <location>
        <begin position="94"/>
        <end position="111"/>
    </location>
</feature>
<feature type="region of interest" description="Disordered" evidence="1">
    <location>
        <begin position="20"/>
        <end position="146"/>
    </location>
</feature>
<gene>
    <name evidence="2" type="ORF">DILT_LOCUS5525</name>
</gene>
<proteinExistence type="predicted"/>
<keyword evidence="3" id="KW-1185">Reference proteome</keyword>
<sequence>MPSDEAAARLAGSSSSLIGFKDITSVGSSSGQQQRPHMTAPGPTGDEGLLIPPQDTLYLESDTASSLERVSTVRRSPLPLSGAAQPKTTLVSGEPDRARDAVRSDQMEKTDAAAARSSISPSPSLSGSSASYRRSQSLTQGRVQGQEKTKEVRLDLFVISFLFLGCQILLPLHEDASSLPRPVLPRLPTANGRAVYRSRRVRALTRQPPQSLSWRVEALKGTWT</sequence>
<dbReference type="Proteomes" id="UP000281553">
    <property type="component" value="Unassembled WGS sequence"/>
</dbReference>
<dbReference type="AlphaFoldDB" id="A0A3P7KYR9"/>
<feature type="compositionally biased region" description="Polar residues" evidence="1">
    <location>
        <begin position="25"/>
        <end position="36"/>
    </location>
</feature>
<accession>A0A3P7KYR9</accession>
<reference evidence="2 3" key="1">
    <citation type="submission" date="2018-11" db="EMBL/GenBank/DDBJ databases">
        <authorList>
            <consortium name="Pathogen Informatics"/>
        </authorList>
    </citation>
    <scope>NUCLEOTIDE SEQUENCE [LARGE SCALE GENOMIC DNA]</scope>
</reference>
<evidence type="ECO:0000313" key="3">
    <source>
        <dbReference type="Proteomes" id="UP000281553"/>
    </source>
</evidence>
<evidence type="ECO:0000313" key="2">
    <source>
        <dbReference type="EMBL" id="VDN09694.1"/>
    </source>
</evidence>
<feature type="compositionally biased region" description="Low complexity" evidence="1">
    <location>
        <begin position="112"/>
        <end position="137"/>
    </location>
</feature>